<dbReference type="GO" id="GO:0016788">
    <property type="term" value="F:hydrolase activity, acting on ester bonds"/>
    <property type="evidence" value="ECO:0007669"/>
    <property type="project" value="UniProtKB-ARBA"/>
</dbReference>
<dbReference type="InterPro" id="IPR014982">
    <property type="entry name" value="GSCFA"/>
</dbReference>
<dbReference type="RefSeq" id="WP_079666238.1">
    <property type="nucleotide sequence ID" value="NZ_FUYZ01000002.1"/>
</dbReference>
<evidence type="ECO:0000259" key="1">
    <source>
        <dbReference type="Pfam" id="PF08885"/>
    </source>
</evidence>
<accession>A0A1T5DS54</accession>
<feature type="domain" description="GSCFA" evidence="1">
    <location>
        <begin position="22"/>
        <end position="258"/>
    </location>
</feature>
<evidence type="ECO:0000313" key="2">
    <source>
        <dbReference type="EMBL" id="SKB74587.1"/>
    </source>
</evidence>
<gene>
    <name evidence="2" type="ORF">SAMN05660477_00967</name>
</gene>
<dbReference type="Proteomes" id="UP000191112">
    <property type="component" value="Unassembled WGS sequence"/>
</dbReference>
<dbReference type="AlphaFoldDB" id="A0A1T5DS54"/>
<dbReference type="EMBL" id="FUYZ01000002">
    <property type="protein sequence ID" value="SKB74587.1"/>
    <property type="molecule type" value="Genomic_DNA"/>
</dbReference>
<protein>
    <submittedName>
        <fullName evidence="2">GSCFA family protein</fullName>
    </submittedName>
</protein>
<dbReference type="OrthoDB" id="9807687at2"/>
<proteinExistence type="predicted"/>
<organism evidence="2 3">
    <name type="scientific">Soonwooa buanensis</name>
    <dbReference type="NCBI Taxonomy" id="619805"/>
    <lineage>
        <taxon>Bacteria</taxon>
        <taxon>Pseudomonadati</taxon>
        <taxon>Bacteroidota</taxon>
        <taxon>Flavobacteriia</taxon>
        <taxon>Flavobacteriales</taxon>
        <taxon>Weeksellaceae</taxon>
        <taxon>Chryseobacterium group</taxon>
        <taxon>Soonwooa</taxon>
    </lineage>
</organism>
<reference evidence="2 3" key="1">
    <citation type="submission" date="2017-02" db="EMBL/GenBank/DDBJ databases">
        <authorList>
            <person name="Peterson S.W."/>
        </authorList>
    </citation>
    <scope>NUCLEOTIDE SEQUENCE [LARGE SCALE GENOMIC DNA]</scope>
    <source>
        <strain evidence="2 3">DSM 22323</strain>
    </source>
</reference>
<dbReference type="SUPFAM" id="SSF52266">
    <property type="entry name" value="SGNH hydrolase"/>
    <property type="match status" value="1"/>
</dbReference>
<dbReference type="STRING" id="619805.SAMN05660477_00967"/>
<sequence length="321" mass="37133">MIFRTEVDINAVEEKIQIEDSIFSIGSCFASEISSKLADGQLKTFHNPFGTLFNPFAINKAFQKIYAGKDYTEADLILANDLFMSLDHHSSFDSRYAHKTLEQINSKLQSANDFLQTSKWVIVTYGSAFIYEFLPKNKIAANCHKIPQKFFNKRLLSNDELRQNIAESIECVKDICPDDVQILFSLSPVRHTKDGMTENSLSKAKLLTAIHDVIPNYSNCHYLPIYEILMDDLRDYRFYKDDMLHPNSQAVQYVWEKFGNAFFDDETKIFINENSKIQSALQHKSSDEEGPKHQKFLESLKQKINTQRQKVKHPIFSDLDF</sequence>
<dbReference type="Gene3D" id="3.40.50.1110">
    <property type="entry name" value="SGNH hydrolase"/>
    <property type="match status" value="1"/>
</dbReference>
<dbReference type="InterPro" id="IPR036514">
    <property type="entry name" value="SGNH_hydro_sf"/>
</dbReference>
<evidence type="ECO:0000313" key="3">
    <source>
        <dbReference type="Proteomes" id="UP000191112"/>
    </source>
</evidence>
<name>A0A1T5DS54_9FLAO</name>
<keyword evidence="3" id="KW-1185">Reference proteome</keyword>
<dbReference type="Pfam" id="PF08885">
    <property type="entry name" value="GSCFA"/>
    <property type="match status" value="1"/>
</dbReference>